<accession>A0A542DQ34</accession>
<dbReference type="RefSeq" id="WP_142000744.1">
    <property type="nucleotide sequence ID" value="NZ_VFML01000001.1"/>
</dbReference>
<dbReference type="EMBL" id="VFML01000001">
    <property type="protein sequence ID" value="TQJ05177.1"/>
    <property type="molecule type" value="Genomic_DNA"/>
</dbReference>
<dbReference type="AlphaFoldDB" id="A0A542DQ34"/>
<sequence>MRSANGGLCTDTFVYVDEQCTFDMDIIETEVQVTIAGKYGGYCFLVLSKGAVRRLAPLLDRAVGGQSG</sequence>
<reference evidence="1 2" key="1">
    <citation type="submission" date="2019-06" db="EMBL/GenBank/DDBJ databases">
        <title>Sequencing the genomes of 1000 actinobacteria strains.</title>
        <authorList>
            <person name="Klenk H.-P."/>
        </authorList>
    </citation>
    <scope>NUCLEOTIDE SEQUENCE [LARGE SCALE GENOMIC DNA]</scope>
    <source>
        <strain evidence="1 2">DSM 45679</strain>
    </source>
</reference>
<comment type="caution">
    <text evidence="1">The sequence shown here is derived from an EMBL/GenBank/DDBJ whole genome shotgun (WGS) entry which is preliminary data.</text>
</comment>
<gene>
    <name evidence="1" type="ORF">FB471_5003</name>
</gene>
<keyword evidence="2" id="KW-1185">Reference proteome</keyword>
<name>A0A542DQ34_AMYCI</name>
<evidence type="ECO:0000313" key="2">
    <source>
        <dbReference type="Proteomes" id="UP000320876"/>
    </source>
</evidence>
<proteinExistence type="predicted"/>
<organism evidence="1 2">
    <name type="scientific">Amycolatopsis cihanbeyliensis</name>
    <dbReference type="NCBI Taxonomy" id="1128664"/>
    <lineage>
        <taxon>Bacteria</taxon>
        <taxon>Bacillati</taxon>
        <taxon>Actinomycetota</taxon>
        <taxon>Actinomycetes</taxon>
        <taxon>Pseudonocardiales</taxon>
        <taxon>Pseudonocardiaceae</taxon>
        <taxon>Amycolatopsis</taxon>
    </lineage>
</organism>
<evidence type="ECO:0000313" key="1">
    <source>
        <dbReference type="EMBL" id="TQJ05177.1"/>
    </source>
</evidence>
<protein>
    <submittedName>
        <fullName evidence="1">Uncharacterized protein</fullName>
    </submittedName>
</protein>
<dbReference type="Proteomes" id="UP000320876">
    <property type="component" value="Unassembled WGS sequence"/>
</dbReference>